<protein>
    <submittedName>
        <fullName evidence="3">Uncharacterized protein</fullName>
    </submittedName>
</protein>
<evidence type="ECO:0000313" key="2">
    <source>
        <dbReference type="EMBL" id="NER61166.1"/>
    </source>
</evidence>
<evidence type="ECO:0000313" key="5">
    <source>
        <dbReference type="Proteomes" id="UP000482634"/>
    </source>
</evidence>
<feature type="transmembrane region" description="Helical" evidence="1">
    <location>
        <begin position="21"/>
        <end position="42"/>
    </location>
</feature>
<dbReference type="AlphaFoldDB" id="A0A6B3NXT0"/>
<proteinExistence type="predicted"/>
<comment type="caution">
    <text evidence="3">The sequence shown here is derived from an EMBL/GenBank/DDBJ whole genome shotgun (WGS) entry which is preliminary data.</text>
</comment>
<reference evidence="4 5" key="1">
    <citation type="submission" date="2020-02" db="EMBL/GenBank/DDBJ databases">
        <title>Broccoli isolated Pseudomonas sp.</title>
        <authorList>
            <person name="Fujikawa T."/>
            <person name="Sawada H."/>
        </authorList>
    </citation>
    <scope>NUCLEOTIDE SEQUENCE [LARGE SCALE GENOMIC DNA]</scope>
    <source>
        <strain evidence="3 5">MAFF212427</strain>
        <strain evidence="2 4">MAFF212428</strain>
    </source>
</reference>
<name>A0A6B3NXT0_9PSED</name>
<evidence type="ECO:0000313" key="3">
    <source>
        <dbReference type="EMBL" id="NER65000.1"/>
    </source>
</evidence>
<keyword evidence="5" id="KW-1185">Reference proteome</keyword>
<dbReference type="RefSeq" id="WP_163946462.1">
    <property type="nucleotide sequence ID" value="NZ_JAAHBU010000213.1"/>
</dbReference>
<accession>A0A6B3NXT0</accession>
<dbReference type="EMBL" id="JAAHBV010000361">
    <property type="protein sequence ID" value="NER61166.1"/>
    <property type="molecule type" value="Genomic_DNA"/>
</dbReference>
<keyword evidence="1" id="KW-0812">Transmembrane</keyword>
<evidence type="ECO:0000256" key="1">
    <source>
        <dbReference type="SAM" id="Phobius"/>
    </source>
</evidence>
<gene>
    <name evidence="2" type="ORF">G3435_16695</name>
    <name evidence="3" type="ORF">G3436_15410</name>
</gene>
<organism evidence="3 5">
    <name type="scientific">Pseudomonas brassicae</name>
    <dbReference type="NCBI Taxonomy" id="2708063"/>
    <lineage>
        <taxon>Bacteria</taxon>
        <taxon>Pseudomonadati</taxon>
        <taxon>Pseudomonadota</taxon>
        <taxon>Gammaproteobacteria</taxon>
        <taxon>Pseudomonadales</taxon>
        <taxon>Pseudomonadaceae</taxon>
        <taxon>Pseudomonas</taxon>
    </lineage>
</organism>
<keyword evidence="1" id="KW-0472">Membrane</keyword>
<dbReference type="EMBL" id="JAAHBU010000213">
    <property type="protein sequence ID" value="NER65000.1"/>
    <property type="molecule type" value="Genomic_DNA"/>
</dbReference>
<dbReference type="Proteomes" id="UP000482634">
    <property type="component" value="Unassembled WGS sequence"/>
</dbReference>
<sequence length="185" mass="20361">MHSPLSSRHTWLRLNESRLHQVFIGLIIVALSPACTAVALPVTPNAPGEPGINIVPSIKFYYKQGEEKPGCTIIMSKGTHSFKDNGCQNDDYYYFKILNPREGLKFGIYGANYCAGDEAYSRYYVVNPPIGADGSPLPIPSTGMLLVDAARYSSSDQVEKGLMRWGWRGQKLQGKVSSVCVEANQ</sequence>
<evidence type="ECO:0000313" key="4">
    <source>
        <dbReference type="Proteomes" id="UP000480410"/>
    </source>
</evidence>
<keyword evidence="1" id="KW-1133">Transmembrane helix</keyword>
<dbReference type="Proteomes" id="UP000480410">
    <property type="component" value="Unassembled WGS sequence"/>
</dbReference>
<accession>A0A6M0CUH2</accession>